<dbReference type="HAMAP" id="MF_01240">
    <property type="entry name" value="UPF0309"/>
    <property type="match status" value="1"/>
</dbReference>
<dbReference type="PANTHER" id="PTHR30390">
    <property type="entry name" value="SEDOHEPTULOSE 7-PHOSPHATE ISOMERASE / DNAA INITIATOR-ASSOCIATING FACTOR FOR REPLICATION INITIATION"/>
    <property type="match status" value="1"/>
</dbReference>
<dbReference type="Pfam" id="PF13580">
    <property type="entry name" value="SIS_2"/>
    <property type="match status" value="1"/>
</dbReference>
<dbReference type="STRING" id="1601833.SAMN05518684_11972"/>
<evidence type="ECO:0000256" key="1">
    <source>
        <dbReference type="HAMAP-Rule" id="MF_01240"/>
    </source>
</evidence>
<dbReference type="InterPro" id="IPR022951">
    <property type="entry name" value="UPF0309"/>
</dbReference>
<dbReference type="EMBL" id="FOGT01000019">
    <property type="protein sequence ID" value="SES36728.1"/>
    <property type="molecule type" value="Genomic_DNA"/>
</dbReference>
<protein>
    <recommendedName>
        <fullName evidence="1">UPF0309 protein SAMN05518684_11972</fullName>
    </recommendedName>
</protein>
<evidence type="ECO:0000313" key="3">
    <source>
        <dbReference type="EMBL" id="SES36728.1"/>
    </source>
</evidence>
<gene>
    <name evidence="3" type="ORF">SAMN05518684_11972</name>
</gene>
<dbReference type="PANTHER" id="PTHR30390:SF7">
    <property type="entry name" value="PHOSPHOHEPTOSE ISOMERASE"/>
    <property type="match status" value="1"/>
</dbReference>
<reference evidence="4" key="1">
    <citation type="submission" date="2016-10" db="EMBL/GenBank/DDBJ databases">
        <authorList>
            <person name="Varghese N."/>
            <person name="Submissions S."/>
        </authorList>
    </citation>
    <scope>NUCLEOTIDE SEQUENCE [LARGE SCALE GENOMIC DNA]</scope>
    <source>
        <strain evidence="4">S9</strain>
    </source>
</reference>
<dbReference type="InterPro" id="IPR050099">
    <property type="entry name" value="SIS_GmhA/DiaA_subfam"/>
</dbReference>
<sequence>MIDDYFSKVQELLDQIKNEQRHLLKEVAVKAANSIENNGIIQLFGAGHSHIFGEEVFYRAGGLVPVKPILEEDIMLHRGAVRSSMFERSNDYAAEFVKKLEIEKQDLVIVSSTSGRNAVPVETAIYAKKHGACVAALTSIAYSSSQESRHQSGKRLYEVADITIDNLSVKGDAVLSHPGVDVPFAPTSTVTGACIINSIIAETIGILGERGVKAPVFLSGNLDGADEHNDKLIKQYKDRIPML</sequence>
<proteinExistence type="inferred from homology"/>
<dbReference type="Proteomes" id="UP000198571">
    <property type="component" value="Unassembled WGS sequence"/>
</dbReference>
<dbReference type="GO" id="GO:0097367">
    <property type="term" value="F:carbohydrate derivative binding"/>
    <property type="evidence" value="ECO:0007669"/>
    <property type="project" value="InterPro"/>
</dbReference>
<dbReference type="CDD" id="cd05013">
    <property type="entry name" value="SIS_RpiR"/>
    <property type="match status" value="1"/>
</dbReference>
<evidence type="ECO:0000313" key="4">
    <source>
        <dbReference type="Proteomes" id="UP000198571"/>
    </source>
</evidence>
<dbReference type="Gene3D" id="3.40.50.10490">
    <property type="entry name" value="Glucose-6-phosphate isomerase like protein, domain 1"/>
    <property type="match status" value="1"/>
</dbReference>
<organism evidence="3 4">
    <name type="scientific">Salipaludibacillus aurantiacus</name>
    <dbReference type="NCBI Taxonomy" id="1601833"/>
    <lineage>
        <taxon>Bacteria</taxon>
        <taxon>Bacillati</taxon>
        <taxon>Bacillota</taxon>
        <taxon>Bacilli</taxon>
        <taxon>Bacillales</taxon>
        <taxon>Bacillaceae</taxon>
    </lineage>
</organism>
<dbReference type="RefSeq" id="WP_093055163.1">
    <property type="nucleotide sequence ID" value="NZ_FOGT01000019.1"/>
</dbReference>
<keyword evidence="3" id="KW-0413">Isomerase</keyword>
<dbReference type="PROSITE" id="PS51464">
    <property type="entry name" value="SIS"/>
    <property type="match status" value="1"/>
</dbReference>
<dbReference type="NCBIfam" id="NF002805">
    <property type="entry name" value="PRK02947.1"/>
    <property type="match status" value="1"/>
</dbReference>
<keyword evidence="4" id="KW-1185">Reference proteome</keyword>
<name>A0A1H9WS41_9BACI</name>
<accession>A0A1H9WS41</accession>
<dbReference type="InterPro" id="IPR035472">
    <property type="entry name" value="RpiR-like_SIS"/>
</dbReference>
<dbReference type="OrthoDB" id="9805185at2"/>
<dbReference type="InterPro" id="IPR046348">
    <property type="entry name" value="SIS_dom_sf"/>
</dbReference>
<dbReference type="InterPro" id="IPR001347">
    <property type="entry name" value="SIS_dom"/>
</dbReference>
<dbReference type="GO" id="GO:0016853">
    <property type="term" value="F:isomerase activity"/>
    <property type="evidence" value="ECO:0007669"/>
    <property type="project" value="UniProtKB-KW"/>
</dbReference>
<dbReference type="GO" id="GO:1901135">
    <property type="term" value="P:carbohydrate derivative metabolic process"/>
    <property type="evidence" value="ECO:0007669"/>
    <property type="project" value="InterPro"/>
</dbReference>
<comment type="similarity">
    <text evidence="1">Belongs to the UPF0309 family.</text>
</comment>
<dbReference type="SUPFAM" id="SSF53697">
    <property type="entry name" value="SIS domain"/>
    <property type="match status" value="1"/>
</dbReference>
<evidence type="ECO:0000259" key="2">
    <source>
        <dbReference type="PROSITE" id="PS51464"/>
    </source>
</evidence>
<feature type="domain" description="SIS" evidence="2">
    <location>
        <begin position="31"/>
        <end position="209"/>
    </location>
</feature>
<dbReference type="AlphaFoldDB" id="A0A1H9WS41"/>